<dbReference type="Proteomes" id="UP000236291">
    <property type="component" value="Unassembled WGS sequence"/>
</dbReference>
<evidence type="ECO:0000313" key="1">
    <source>
        <dbReference type="EMBL" id="PNX66834.1"/>
    </source>
</evidence>
<protein>
    <submittedName>
        <fullName evidence="1">Uncharacterized protein</fullName>
    </submittedName>
</protein>
<dbReference type="AlphaFoldDB" id="A0A2K3KKM6"/>
<name>A0A2K3KKM6_TRIPR</name>
<proteinExistence type="predicted"/>
<organism evidence="1 2">
    <name type="scientific">Trifolium pratense</name>
    <name type="common">Red clover</name>
    <dbReference type="NCBI Taxonomy" id="57577"/>
    <lineage>
        <taxon>Eukaryota</taxon>
        <taxon>Viridiplantae</taxon>
        <taxon>Streptophyta</taxon>
        <taxon>Embryophyta</taxon>
        <taxon>Tracheophyta</taxon>
        <taxon>Spermatophyta</taxon>
        <taxon>Magnoliopsida</taxon>
        <taxon>eudicotyledons</taxon>
        <taxon>Gunneridae</taxon>
        <taxon>Pentapetalae</taxon>
        <taxon>rosids</taxon>
        <taxon>fabids</taxon>
        <taxon>Fabales</taxon>
        <taxon>Fabaceae</taxon>
        <taxon>Papilionoideae</taxon>
        <taxon>50 kb inversion clade</taxon>
        <taxon>NPAAA clade</taxon>
        <taxon>Hologalegina</taxon>
        <taxon>IRL clade</taxon>
        <taxon>Trifolieae</taxon>
        <taxon>Trifolium</taxon>
    </lineage>
</organism>
<reference evidence="1 2" key="1">
    <citation type="journal article" date="2014" name="Am. J. Bot.">
        <title>Genome assembly and annotation for red clover (Trifolium pratense; Fabaceae).</title>
        <authorList>
            <person name="Istvanek J."/>
            <person name="Jaros M."/>
            <person name="Krenek A."/>
            <person name="Repkova J."/>
        </authorList>
    </citation>
    <scope>NUCLEOTIDE SEQUENCE [LARGE SCALE GENOMIC DNA]</scope>
    <source>
        <strain evidence="2">cv. Tatra</strain>
        <tissue evidence="1">Young leaves</tissue>
    </source>
</reference>
<reference evidence="1 2" key="2">
    <citation type="journal article" date="2017" name="Front. Plant Sci.">
        <title>Gene Classification and Mining of Molecular Markers Useful in Red Clover (Trifolium pratense) Breeding.</title>
        <authorList>
            <person name="Istvanek J."/>
            <person name="Dluhosova J."/>
            <person name="Dluhos P."/>
            <person name="Patkova L."/>
            <person name="Nedelnik J."/>
            <person name="Repkova J."/>
        </authorList>
    </citation>
    <scope>NUCLEOTIDE SEQUENCE [LARGE SCALE GENOMIC DNA]</scope>
    <source>
        <strain evidence="2">cv. Tatra</strain>
        <tissue evidence="1">Young leaves</tissue>
    </source>
</reference>
<dbReference type="EMBL" id="ASHM01100233">
    <property type="protein sequence ID" value="PNX66834.1"/>
    <property type="molecule type" value="Genomic_DNA"/>
</dbReference>
<evidence type="ECO:0000313" key="2">
    <source>
        <dbReference type="Proteomes" id="UP000236291"/>
    </source>
</evidence>
<gene>
    <name evidence="1" type="ORF">L195_g055304</name>
</gene>
<comment type="caution">
    <text evidence="1">The sequence shown here is derived from an EMBL/GenBank/DDBJ whole genome shotgun (WGS) entry which is preliminary data.</text>
</comment>
<sequence length="82" mass="8977">MDPRDIQKSDEWFRPGFGERLNLNHEHPTYRMLDILAEGVQAEGLLRQMPLTEEERNAILGAPVIAPPAAPAPAAVAPPANP</sequence>
<accession>A0A2K3KKM6</accession>